<accession>A0A7G1H2H7</accession>
<dbReference type="AlphaFoldDB" id="A0A7G1H2H7"/>
<dbReference type="PANTHER" id="PTHR33408:SF2">
    <property type="entry name" value="TRANSPOSASE DDE DOMAIN-CONTAINING PROTEIN"/>
    <property type="match status" value="1"/>
</dbReference>
<dbReference type="KEGG" id="dtp:JZK55_12650"/>
<dbReference type="RefSeq" id="WP_203471548.1">
    <property type="nucleotide sequence ID" value="NZ_AP022873.1"/>
</dbReference>
<feature type="domain" description="Transposase InsH N-terminal" evidence="1">
    <location>
        <begin position="17"/>
        <end position="107"/>
    </location>
</feature>
<dbReference type="Pfam" id="PF13751">
    <property type="entry name" value="DDE_Tnp_1_6"/>
    <property type="match status" value="1"/>
</dbReference>
<keyword evidence="4" id="KW-1185">Reference proteome</keyword>
<dbReference type="InterPro" id="IPR008490">
    <property type="entry name" value="Transposase_InsH_N"/>
</dbReference>
<dbReference type="Proteomes" id="UP000516360">
    <property type="component" value="Chromosome"/>
</dbReference>
<dbReference type="PANTHER" id="PTHR33408">
    <property type="entry name" value="TRANSPOSASE"/>
    <property type="match status" value="1"/>
</dbReference>
<evidence type="ECO:0000313" key="4">
    <source>
        <dbReference type="Proteomes" id="UP000516360"/>
    </source>
</evidence>
<dbReference type="Pfam" id="PF05598">
    <property type="entry name" value="DUF772"/>
    <property type="match status" value="1"/>
</dbReference>
<dbReference type="InterPro" id="IPR047629">
    <property type="entry name" value="IS1182_transpos"/>
</dbReference>
<reference evidence="3 4" key="1">
    <citation type="submission" date="2020-03" db="EMBL/GenBank/DDBJ databases">
        <title>Complete genome sequences of two sulfur-disproportionating bacterial strains T55J and Mzg5.</title>
        <authorList>
            <person name="Umezawa K."/>
            <person name="Kojima H."/>
            <person name="Kato Y."/>
            <person name="Fukui M."/>
        </authorList>
    </citation>
    <scope>NUCLEOTIDE SEQUENCE [LARGE SCALE GENOMIC DNA]</scope>
    <source>
        <strain evidence="3 4">T55J</strain>
    </source>
</reference>
<gene>
    <name evidence="3" type="ORF">JZK55_12650</name>
</gene>
<feature type="domain" description="Transposase DDE" evidence="2">
    <location>
        <begin position="372"/>
        <end position="440"/>
    </location>
</feature>
<organism evidence="3 4">
    <name type="scientific">Dissulfurispira thermophila</name>
    <dbReference type="NCBI Taxonomy" id="2715679"/>
    <lineage>
        <taxon>Bacteria</taxon>
        <taxon>Pseudomonadati</taxon>
        <taxon>Nitrospirota</taxon>
        <taxon>Thermodesulfovibrionia</taxon>
        <taxon>Thermodesulfovibrionales</taxon>
        <taxon>Dissulfurispiraceae</taxon>
        <taxon>Dissulfurispira</taxon>
    </lineage>
</organism>
<proteinExistence type="predicted"/>
<dbReference type="NCBIfam" id="NF033551">
    <property type="entry name" value="transpos_IS1182"/>
    <property type="match status" value="1"/>
</dbReference>
<evidence type="ECO:0000259" key="2">
    <source>
        <dbReference type="Pfam" id="PF13751"/>
    </source>
</evidence>
<name>A0A7G1H2H7_9BACT</name>
<dbReference type="InterPro" id="IPR025668">
    <property type="entry name" value="Tnp_DDE_dom"/>
</dbReference>
<sequence length="458" mass="52727">MAYIQSYRGQTWLLPPSIEDMIPEDHICFLVESLVESLDYREFDMKYAGAGHPAYHPRILLKLLIMGVLDKVRSSCMLARSARENIVYIYLSEKLTPDFRTISDFRKNNPELIKEVFKHTVGFAKQEGLLDLSHLATDGSKVKANASNRRVMTKEELEALLRFVEEELQEWTKQDTIEDKKFAEMRGFDQLPKQSKKTIQKAALYYIKRQKEKGERFKAEIIETLQKAQEEIENEGLKKVNTTDPGSRFMKNKSGRIEFSYNSQVIVDKAGFILANDVCQDAVDNRQLQPQVLETKDNIGELFEETAWSFDSGYFEGSNINFLTENKIDGYIPDNNAGKATNEYDKKNFIYNEASNEYICPENKRLIKMFPYEAERNAMAAKMKTPQAKGMYRLRQQIVEPVIGDIKENKGLRGFLTRGIRAVRAEFNIVCAAVNIKRIWLALQETTKGNSPILWQSA</sequence>
<dbReference type="EMBL" id="AP022873">
    <property type="protein sequence ID" value="BCB96343.1"/>
    <property type="molecule type" value="Genomic_DNA"/>
</dbReference>
<protein>
    <submittedName>
        <fullName evidence="3">IS1182 family transposase ISMac20</fullName>
    </submittedName>
</protein>
<evidence type="ECO:0000259" key="1">
    <source>
        <dbReference type="Pfam" id="PF05598"/>
    </source>
</evidence>
<evidence type="ECO:0000313" key="3">
    <source>
        <dbReference type="EMBL" id="BCB96343.1"/>
    </source>
</evidence>